<evidence type="ECO:0000313" key="2">
    <source>
        <dbReference type="Proteomes" id="UP000094828"/>
    </source>
</evidence>
<dbReference type="RefSeq" id="WP_068853254.1">
    <property type="nucleotide sequence ID" value="NZ_LYDR01000158.1"/>
</dbReference>
<sequence length="133" mass="14622">MFQLKEVTRSVVLDIAAAEGTFWVSFRKPTFAEAMQHDALWESLPRDESGQQYARLTQLRLSLVNGWGNVRQPDGTMQPFSQEALENVVWQSPTAFQQITKKAIELLTGTPLGESVSVPVSGSEAGDVQPAST</sequence>
<keyword evidence="2" id="KW-1185">Reference proteome</keyword>
<evidence type="ECO:0000313" key="1">
    <source>
        <dbReference type="EMBL" id="ODA28078.1"/>
    </source>
</evidence>
<name>A0A1C3E494_9PLAN</name>
<organism evidence="1 2">
    <name type="scientific">Planctopirus hydrillae</name>
    <dbReference type="NCBI Taxonomy" id="1841610"/>
    <lineage>
        <taxon>Bacteria</taxon>
        <taxon>Pseudomonadati</taxon>
        <taxon>Planctomycetota</taxon>
        <taxon>Planctomycetia</taxon>
        <taxon>Planctomycetales</taxon>
        <taxon>Planctomycetaceae</taxon>
        <taxon>Planctopirus</taxon>
    </lineage>
</organism>
<comment type="caution">
    <text evidence="1">The sequence shown here is derived from an EMBL/GenBank/DDBJ whole genome shotgun (WGS) entry which is preliminary data.</text>
</comment>
<dbReference type="Proteomes" id="UP000094828">
    <property type="component" value="Unassembled WGS sequence"/>
</dbReference>
<gene>
    <name evidence="1" type="ORF">A6X21_14550</name>
</gene>
<accession>A0A1C3E494</accession>
<proteinExistence type="predicted"/>
<dbReference type="STRING" id="1841610.A6X21_14550"/>
<dbReference type="OrthoDB" id="214688at2"/>
<dbReference type="EMBL" id="LYDR01000158">
    <property type="protein sequence ID" value="ODA28078.1"/>
    <property type="molecule type" value="Genomic_DNA"/>
</dbReference>
<dbReference type="AlphaFoldDB" id="A0A1C3E494"/>
<reference evidence="1 2" key="1">
    <citation type="submission" date="2016-05" db="EMBL/GenBank/DDBJ databases">
        <title>Genomic and physiological characterization of Planctopirus sp. isolated from fresh water lake.</title>
        <authorList>
            <person name="Subhash Y."/>
            <person name="Ramana C."/>
        </authorList>
    </citation>
    <scope>NUCLEOTIDE SEQUENCE [LARGE SCALE GENOMIC DNA]</scope>
    <source>
        <strain evidence="1 2">JC280</strain>
    </source>
</reference>
<protein>
    <submittedName>
        <fullName evidence="1">Uncharacterized protein</fullName>
    </submittedName>
</protein>